<comment type="caution">
    <text evidence="4">The sequence shown here is derived from an EMBL/GenBank/DDBJ whole genome shotgun (WGS) entry which is preliminary data.</text>
</comment>
<feature type="compositionally biased region" description="Gly residues" evidence="1">
    <location>
        <begin position="528"/>
        <end position="539"/>
    </location>
</feature>
<dbReference type="InterPro" id="IPR055178">
    <property type="entry name" value="RsdA/BaiN/AoA(So)-like_dom"/>
</dbReference>
<feature type="region of interest" description="Disordered" evidence="1">
    <location>
        <begin position="261"/>
        <end position="309"/>
    </location>
</feature>
<dbReference type="PANTHER" id="PTHR42887">
    <property type="entry name" value="OS12G0638800 PROTEIN"/>
    <property type="match status" value="1"/>
</dbReference>
<feature type="compositionally biased region" description="Low complexity" evidence="1">
    <location>
        <begin position="205"/>
        <end position="229"/>
    </location>
</feature>
<name>A0AAD3HNB7_9CHLO</name>
<keyword evidence="5" id="KW-1185">Reference proteome</keyword>
<evidence type="ECO:0000313" key="5">
    <source>
        <dbReference type="Proteomes" id="UP001054857"/>
    </source>
</evidence>
<feature type="region of interest" description="Disordered" evidence="1">
    <location>
        <begin position="445"/>
        <end position="567"/>
    </location>
</feature>
<dbReference type="Pfam" id="PF22780">
    <property type="entry name" value="HI0933_like_1st"/>
    <property type="match status" value="1"/>
</dbReference>
<evidence type="ECO:0000259" key="3">
    <source>
        <dbReference type="Pfam" id="PF22780"/>
    </source>
</evidence>
<organism evidence="4 5">
    <name type="scientific">Astrephomene gubernaculifera</name>
    <dbReference type="NCBI Taxonomy" id="47775"/>
    <lineage>
        <taxon>Eukaryota</taxon>
        <taxon>Viridiplantae</taxon>
        <taxon>Chlorophyta</taxon>
        <taxon>core chlorophytes</taxon>
        <taxon>Chlorophyceae</taxon>
        <taxon>CS clade</taxon>
        <taxon>Chlamydomonadales</taxon>
        <taxon>Astrephomenaceae</taxon>
        <taxon>Astrephomene</taxon>
    </lineage>
</organism>
<feature type="compositionally biased region" description="Low complexity" evidence="1">
    <location>
        <begin position="477"/>
        <end position="490"/>
    </location>
</feature>
<evidence type="ECO:0000313" key="4">
    <source>
        <dbReference type="EMBL" id="GFR47749.1"/>
    </source>
</evidence>
<dbReference type="Gene3D" id="2.40.30.10">
    <property type="entry name" value="Translation factors"/>
    <property type="match status" value="1"/>
</dbReference>
<dbReference type="SUPFAM" id="SSF51905">
    <property type="entry name" value="FAD/NAD(P)-binding domain"/>
    <property type="match status" value="1"/>
</dbReference>
<feature type="domain" description="RsdA/BaiN/AoA(So)-like Rossmann fold-like" evidence="2">
    <location>
        <begin position="51"/>
        <end position="188"/>
    </location>
</feature>
<evidence type="ECO:0000256" key="1">
    <source>
        <dbReference type="SAM" id="MobiDB-lite"/>
    </source>
</evidence>
<feature type="compositionally biased region" description="Low complexity" evidence="1">
    <location>
        <begin position="276"/>
        <end position="292"/>
    </location>
</feature>
<dbReference type="Pfam" id="PF03486">
    <property type="entry name" value="HI0933_like"/>
    <property type="match status" value="2"/>
</dbReference>
<feature type="domain" description="RsdA/BaiN/AoA(So)-like insert" evidence="3">
    <location>
        <begin position="377"/>
        <end position="483"/>
    </location>
</feature>
<sequence>MLHHYSASKAALFGRRAICCRRVVQIGNRVAALSTDTGNTGHANSSSDAVHVTIVGGGAAGLTAAFFAAEHGAKVTVLERTREAGKKILMSGGSRCNVLPLEVDLSADYHSDSAPSAVRAVFASWNLEACRAWLEDPYWGVGVDLQLEEETKKYFPSSNSSREVRDKLVAACLARGVTFRYDASVEALQPLLQSPPPPPLHEEQQQQQEQQQQEQQQQGLTQLQLQGQGQQQGTGQGQHPLGAVVDGDGDRADMAVRQHQLGSGGEAAGPSHSRDGSQGSSSSSTNSGGAVAKRGKKARRGPRENPVAAAASDAVAAAAAPAAGATTRWLCRLRDGSEHVTDKLIIATGGLSFPAVGTDGTGHRMLQALGHRLSEPYPALTPLKGPHPAGQQLAGVSMYDIELSVQLPGSKRPKVSERTALLFTHKGYSGPAVLDLSHFAVRGLERGGGDSEGHVAVAQQKESSQQPISAQQHSRQAKQQVVKQTVAAAASLAESSGGGNSNSSSSSTSGNGNSNSSSGGSGNSTSGNGNGNSSSGGSGSSTSGNGNSNSSSGSSSSGSSSGYLSRGLPSIRVNWTREPAAVWDERIRSGGTLLVSTLLQRHGLRERLAEALVTEAGLLGTRVCDVRKSQRAQLVSLLTSYELPYSGHEGYKKAEVTGGGVRLEELDCATLESRLLPGLFLCGECVDVFGRIGGFNFYWAWVSGRLAGVGAAQGGLHPRTSSAGRNTRKTTTTYQTQAATVTPAVGAAAAV</sequence>
<feature type="compositionally biased region" description="Low complexity" evidence="1">
    <location>
        <begin position="237"/>
        <end position="246"/>
    </location>
</feature>
<evidence type="ECO:0000259" key="2">
    <source>
        <dbReference type="Pfam" id="PF03486"/>
    </source>
</evidence>
<dbReference type="Gene3D" id="3.50.50.60">
    <property type="entry name" value="FAD/NAD(P)-binding domain"/>
    <property type="match status" value="2"/>
</dbReference>
<dbReference type="SUPFAM" id="SSF160996">
    <property type="entry name" value="HI0933 insert domain-like"/>
    <property type="match status" value="2"/>
</dbReference>
<dbReference type="InterPro" id="IPR036188">
    <property type="entry name" value="FAD/NAD-bd_sf"/>
</dbReference>
<reference evidence="4 5" key="1">
    <citation type="journal article" date="2021" name="Sci. Rep.">
        <title>Genome sequencing of the multicellular alga Astrephomene provides insights into convergent evolution of germ-soma differentiation.</title>
        <authorList>
            <person name="Yamashita S."/>
            <person name="Yamamoto K."/>
            <person name="Matsuzaki R."/>
            <person name="Suzuki S."/>
            <person name="Yamaguchi H."/>
            <person name="Hirooka S."/>
            <person name="Minakuchi Y."/>
            <person name="Miyagishima S."/>
            <person name="Kawachi M."/>
            <person name="Toyoda A."/>
            <person name="Nozaki H."/>
        </authorList>
    </citation>
    <scope>NUCLEOTIDE SEQUENCE [LARGE SCALE GENOMIC DNA]</scope>
    <source>
        <strain evidence="4 5">NIES-4017</strain>
    </source>
</reference>
<feature type="compositionally biased region" description="Low complexity" evidence="1">
    <location>
        <begin position="501"/>
        <end position="527"/>
    </location>
</feature>
<proteinExistence type="predicted"/>
<dbReference type="InterPro" id="IPR057661">
    <property type="entry name" value="RsdA/BaiN/AoA(So)_Rossmann"/>
</dbReference>
<dbReference type="AlphaFoldDB" id="A0AAD3HNB7"/>
<dbReference type="PANTHER" id="PTHR42887:SF2">
    <property type="entry name" value="OS12G0638800 PROTEIN"/>
    <property type="match status" value="1"/>
</dbReference>
<protein>
    <submittedName>
        <fullName evidence="4">Uncharacterized protein</fullName>
    </submittedName>
</protein>
<accession>A0AAD3HNB7</accession>
<dbReference type="Proteomes" id="UP001054857">
    <property type="component" value="Unassembled WGS sequence"/>
</dbReference>
<feature type="region of interest" description="Disordered" evidence="1">
    <location>
        <begin position="190"/>
        <end position="248"/>
    </location>
</feature>
<feature type="compositionally biased region" description="Polar residues" evidence="1">
    <location>
        <begin position="460"/>
        <end position="474"/>
    </location>
</feature>
<dbReference type="EMBL" id="BMAR01000019">
    <property type="protein sequence ID" value="GFR47749.1"/>
    <property type="molecule type" value="Genomic_DNA"/>
</dbReference>
<gene>
    <name evidence="4" type="ORF">Agub_g9514</name>
</gene>
<feature type="compositionally biased region" description="Low complexity" evidence="1">
    <location>
        <begin position="540"/>
        <end position="562"/>
    </location>
</feature>
<dbReference type="InterPro" id="IPR004792">
    <property type="entry name" value="BaiN-like"/>
</dbReference>
<feature type="domain" description="RsdA/BaiN/AoA(So)-like Rossmann fold-like" evidence="2">
    <location>
        <begin position="332"/>
        <end position="708"/>
    </location>
</feature>